<dbReference type="GO" id="GO:0009116">
    <property type="term" value="P:nucleoside metabolic process"/>
    <property type="evidence" value="ECO:0007669"/>
    <property type="project" value="InterPro"/>
</dbReference>
<evidence type="ECO:0000256" key="1">
    <source>
        <dbReference type="SAM" id="Phobius"/>
    </source>
</evidence>
<proteinExistence type="predicted"/>
<dbReference type="Proteomes" id="UP000745764">
    <property type="component" value="Unassembled WGS sequence"/>
</dbReference>
<accession>A0A9N8PMF2</accession>
<gene>
    <name evidence="3" type="ORF">AWRI4620_LOCUS91</name>
</gene>
<comment type="caution">
    <text evidence="3">The sequence shown here is derived from an EMBL/GenBank/DDBJ whole genome shotgun (WGS) entry which is preliminary data.</text>
</comment>
<sequence>MHKRHEDYQIGIICPLPVEHVAMQVFLDEKHDMLPVAERDQANYTLGSMSGHDVVLATLPMGMFGAVSAAVTARDMIWSFSGIKFCLLVGIGAGLPSGSHDIRLGDVVVSSPVGVHGGVVQIDMGKQLSDGTFQRMGSLNRPPSALLQAVMRLRSEHELRDSDFSQDISRILETHPRMRKRYECPGQDHDLLFQAHYQHAQLGQSCSYCDMSRLVQRPERHEHGPEVHYGLIATSNHVLKDAIARDHLIRELNALCLEMEASGLMNTLPCLVIKGIADYADSHKDSDWQGYAALAASAYTKQLLSVVPATMNRVTAAAASLDLDLSRLHHFESDIDDRASLSSDTLVGTSQTGDLDIRVSAAKMVAQALRSLFHRCRSRIATNVTEMICDQESLLEADQVKFTSVSDGRLMRLLKDRFSATSVANTVSDIAQLEEIPTMDLEEVDVETEEPSDTTLTDLTEVEQILCHGSGFEDMLGKLEELLLPPVHVLLEGVLGKQLAGKQGDSTITCVVEWELLQLVGTEDLSADDIDRLFTLSGDFKHAHADLLASCAIWDTSKDLLEAVKTCIATAWDRGFDPLFPANKEVEKEYAVVDITGSATYINMIVKQLAWLTATLRVPHEGMLTVSYINFQPHRRETGEMIEGVFRMSLWDREQSPRPSDGPGQCWTQLFAQSVLAYGFTSSAKDRPESMRGLELPFEIMATFAGIRFPLWLGDRRAFASETHVLVPEELSGASIQWHYDTIENALQHVTRSFKLQTPDPGTINISDPCNYRAFLGYSKFSEVVMGTAEFRDARVNTCKVPRTGNHLTLKEEGPLSAGMSAKGHFNLTMGTSWKFKKGEQAQIEGSTLSLDELLKRAAKAPALLYDDESCTAFLFSELSIVIQMTATHLQDNSKLAAPRIPRAIRSSDGGNAAYEAIKAAKDLEVHFGMGGPKKYPDIVKEFLEQLEQRKKQKQANQSFCEISLKKGLRGWSYADIQEKRFEFWERELPTDLFHSRPIWWQLFGESNVTILFGRGMPQPIRILRDHTRSSCTSWDTIPAGQHLLLANVRDLERLKSEVCDPAKRNLTRFMLTTDLAWARPADSRLFDADCRLGGHCSPLQTMRNPKTLWWQEKTAHWLKPADFLPHPGPLEPEGCVLFADDPSAIEKRPCRLARPDHHTPKLKLHLVAGAILIPLLAFVICNFIATHHSILLYPSTM</sequence>
<keyword evidence="1" id="KW-1133">Transmembrane helix</keyword>
<dbReference type="Gene3D" id="3.40.50.1580">
    <property type="entry name" value="Nucleoside phosphorylase domain"/>
    <property type="match status" value="1"/>
</dbReference>
<dbReference type="InterPro" id="IPR035994">
    <property type="entry name" value="Nucleoside_phosphorylase_sf"/>
</dbReference>
<feature type="domain" description="Nucleoside phosphorylase" evidence="2">
    <location>
        <begin position="10"/>
        <end position="288"/>
    </location>
</feature>
<feature type="transmembrane region" description="Helical" evidence="1">
    <location>
        <begin position="1165"/>
        <end position="1186"/>
    </location>
</feature>
<evidence type="ECO:0000259" key="2">
    <source>
        <dbReference type="Pfam" id="PF01048"/>
    </source>
</evidence>
<dbReference type="SUPFAM" id="SSF53167">
    <property type="entry name" value="Purine and uridine phosphorylases"/>
    <property type="match status" value="1"/>
</dbReference>
<dbReference type="OrthoDB" id="1577640at2759"/>
<keyword evidence="1" id="KW-0472">Membrane</keyword>
<name>A0A9N8PMF2_9PEZI</name>
<dbReference type="InterPro" id="IPR053137">
    <property type="entry name" value="NLR-like"/>
</dbReference>
<dbReference type="AlphaFoldDB" id="A0A9N8PMF2"/>
<dbReference type="PANTHER" id="PTHR46082:SF11">
    <property type="entry name" value="AAA+ ATPASE DOMAIN-CONTAINING PROTEIN-RELATED"/>
    <property type="match status" value="1"/>
</dbReference>
<dbReference type="Pfam" id="PF01048">
    <property type="entry name" value="PNP_UDP_1"/>
    <property type="match status" value="1"/>
</dbReference>
<dbReference type="GO" id="GO:0003824">
    <property type="term" value="F:catalytic activity"/>
    <property type="evidence" value="ECO:0007669"/>
    <property type="project" value="InterPro"/>
</dbReference>
<organism evidence="3 4">
    <name type="scientific">Aureobasidium uvarum</name>
    <dbReference type="NCBI Taxonomy" id="2773716"/>
    <lineage>
        <taxon>Eukaryota</taxon>
        <taxon>Fungi</taxon>
        <taxon>Dikarya</taxon>
        <taxon>Ascomycota</taxon>
        <taxon>Pezizomycotina</taxon>
        <taxon>Dothideomycetes</taxon>
        <taxon>Dothideomycetidae</taxon>
        <taxon>Dothideales</taxon>
        <taxon>Saccotheciaceae</taxon>
        <taxon>Aureobasidium</taxon>
    </lineage>
</organism>
<keyword evidence="1" id="KW-0812">Transmembrane</keyword>
<keyword evidence="4" id="KW-1185">Reference proteome</keyword>
<evidence type="ECO:0000313" key="3">
    <source>
        <dbReference type="EMBL" id="CAD0105836.1"/>
    </source>
</evidence>
<dbReference type="InterPro" id="IPR000845">
    <property type="entry name" value="Nucleoside_phosphorylase_d"/>
</dbReference>
<evidence type="ECO:0000313" key="4">
    <source>
        <dbReference type="Proteomes" id="UP000745764"/>
    </source>
</evidence>
<dbReference type="EMBL" id="CAINUL010000001">
    <property type="protein sequence ID" value="CAD0105836.1"/>
    <property type="molecule type" value="Genomic_DNA"/>
</dbReference>
<protein>
    <recommendedName>
        <fullName evidence="2">Nucleoside phosphorylase domain-containing protein</fullName>
    </recommendedName>
</protein>
<dbReference type="PANTHER" id="PTHR46082">
    <property type="entry name" value="ATP/GTP-BINDING PROTEIN-RELATED"/>
    <property type="match status" value="1"/>
</dbReference>
<reference evidence="3" key="1">
    <citation type="submission" date="2020-06" db="EMBL/GenBank/DDBJ databases">
        <authorList>
            <person name="Onetto C."/>
        </authorList>
    </citation>
    <scope>NUCLEOTIDE SEQUENCE</scope>
</reference>